<protein>
    <submittedName>
        <fullName evidence="4">Acetate--CoA ligase family protein</fullName>
    </submittedName>
</protein>
<keyword evidence="1" id="KW-0067">ATP-binding</keyword>
<evidence type="ECO:0000313" key="4">
    <source>
        <dbReference type="EMBL" id="KAB2388722.1"/>
    </source>
</evidence>
<dbReference type="InterPro" id="IPR036291">
    <property type="entry name" value="NAD(P)-bd_dom_sf"/>
</dbReference>
<dbReference type="Gene3D" id="3.40.50.261">
    <property type="entry name" value="Succinyl-CoA synthetase domains"/>
    <property type="match status" value="2"/>
</dbReference>
<dbReference type="PANTHER" id="PTHR42793">
    <property type="entry name" value="COA BINDING DOMAIN CONTAINING PROTEIN"/>
    <property type="match status" value="1"/>
</dbReference>
<keyword evidence="1" id="KW-0547">Nucleotide-binding</keyword>
<evidence type="ECO:0000256" key="1">
    <source>
        <dbReference type="PROSITE-ProRule" id="PRU00409"/>
    </source>
</evidence>
<dbReference type="InterPro" id="IPR011761">
    <property type="entry name" value="ATP-grasp"/>
</dbReference>
<dbReference type="Gene3D" id="3.30.470.20">
    <property type="entry name" value="ATP-grasp fold, B domain"/>
    <property type="match status" value="1"/>
</dbReference>
<dbReference type="SMART" id="SM00881">
    <property type="entry name" value="CoA_binding"/>
    <property type="match status" value="1"/>
</dbReference>
<feature type="region of interest" description="Disordered" evidence="2">
    <location>
        <begin position="431"/>
        <end position="451"/>
    </location>
</feature>
<organism evidence="4 5">
    <name type="scientific">Actinomadura montaniterrae</name>
    <dbReference type="NCBI Taxonomy" id="1803903"/>
    <lineage>
        <taxon>Bacteria</taxon>
        <taxon>Bacillati</taxon>
        <taxon>Actinomycetota</taxon>
        <taxon>Actinomycetes</taxon>
        <taxon>Streptosporangiales</taxon>
        <taxon>Thermomonosporaceae</taxon>
        <taxon>Actinomadura</taxon>
    </lineage>
</organism>
<evidence type="ECO:0000256" key="2">
    <source>
        <dbReference type="SAM" id="MobiDB-lite"/>
    </source>
</evidence>
<dbReference type="Gene3D" id="3.30.1490.20">
    <property type="entry name" value="ATP-grasp fold, A domain"/>
    <property type="match status" value="1"/>
</dbReference>
<dbReference type="SUPFAM" id="SSF52210">
    <property type="entry name" value="Succinyl-CoA synthetase domains"/>
    <property type="match status" value="2"/>
</dbReference>
<evidence type="ECO:0000313" key="5">
    <source>
        <dbReference type="Proteomes" id="UP000483004"/>
    </source>
</evidence>
<dbReference type="InterPro" id="IPR013815">
    <property type="entry name" value="ATP_grasp_subdomain_1"/>
</dbReference>
<dbReference type="AlphaFoldDB" id="A0A6L3W6T1"/>
<dbReference type="Proteomes" id="UP000483004">
    <property type="component" value="Unassembled WGS sequence"/>
</dbReference>
<comment type="caution">
    <text evidence="4">The sequence shown here is derived from an EMBL/GenBank/DDBJ whole genome shotgun (WGS) entry which is preliminary data.</text>
</comment>
<feature type="domain" description="ATP-grasp" evidence="3">
    <location>
        <begin position="460"/>
        <end position="509"/>
    </location>
</feature>
<accession>A0A6L3W6T1</accession>
<dbReference type="PANTHER" id="PTHR42793:SF1">
    <property type="entry name" value="PEPTIDYL-LYSINE N-ACETYLTRANSFERASE PATZ"/>
    <property type="match status" value="1"/>
</dbReference>
<dbReference type="GO" id="GO:0005524">
    <property type="term" value="F:ATP binding"/>
    <property type="evidence" value="ECO:0007669"/>
    <property type="project" value="UniProtKB-UniRule"/>
</dbReference>
<dbReference type="RefSeq" id="WP_151538316.1">
    <property type="nucleotide sequence ID" value="NZ_WBMR01000004.1"/>
</dbReference>
<evidence type="ECO:0000259" key="3">
    <source>
        <dbReference type="PROSITE" id="PS50975"/>
    </source>
</evidence>
<name>A0A6L3W6T1_9ACTN</name>
<dbReference type="OrthoDB" id="190266at2"/>
<dbReference type="SUPFAM" id="SSF51735">
    <property type="entry name" value="NAD(P)-binding Rossmann-fold domains"/>
    <property type="match status" value="1"/>
</dbReference>
<dbReference type="Gene3D" id="3.40.50.720">
    <property type="entry name" value="NAD(P)-binding Rossmann-like Domain"/>
    <property type="match status" value="1"/>
</dbReference>
<dbReference type="GO" id="GO:0016874">
    <property type="term" value="F:ligase activity"/>
    <property type="evidence" value="ECO:0007669"/>
    <property type="project" value="UniProtKB-KW"/>
</dbReference>
<sequence>MTPAPEPGPAVTRLLAPGRVAIVGSLSRPQGLGARTLRHLRDAGFPGEVIEAGTAGDVPDGTDVAVVAVPAAAVPEVLAALDGRAAHVIVYSSGFEEVGGGPLTTASGRTRIVGPNSVGLYYAPARAVLTFAAAFDDMTGCRQGSGAILLSQSGAFGARLVRLARRYGLDVDGFVGTGNESDLGACEIGRELIVSAAYRPRVLALYLENVRDGAALEAMLGAARDGGVRVVLLAGGSSAAGARAARSHTAAVSPDHAIVTELCRQYGAVAVDSDRELVEATAGLCLLEPARGRRVGVVTGSGGAGVVAADLLALRGLRPAPLGEATRDRLAALLPDYASTANPVDVTAQVIGDTNRVASVTGVLAGSGDVDAVLFVGRAEQAADVAGAGGDVPVVTAVLDGDPAVTRDAAAPGVAVMPGLDAACAALRAVTSRPTAPGERLDRTPAPDLPMPDTDAASSLRFIAEAGIDVAPWRPAANPEEAAAAGEELGWPVVMKANLPAETHKAGRGGVRLDVHAAGAADAARELLEHAPSLIVARQLRAGPELIAGVRRDPVFGLVAVAGLGGGHVELIGRTVTVAASATADHLAERLEEEVFARGGPRHRHLARLLAGTAAALAGLAERHGLGLVECNPLVEAGNRLIALDARVIK</sequence>
<dbReference type="PROSITE" id="PS50975">
    <property type="entry name" value="ATP_GRASP"/>
    <property type="match status" value="1"/>
</dbReference>
<dbReference type="InterPro" id="IPR032875">
    <property type="entry name" value="Succ_CoA_lig_flav_dom"/>
</dbReference>
<proteinExistence type="predicted"/>
<dbReference type="EMBL" id="WBMR01000004">
    <property type="protein sequence ID" value="KAB2388722.1"/>
    <property type="molecule type" value="Genomic_DNA"/>
</dbReference>
<dbReference type="GO" id="GO:0046872">
    <property type="term" value="F:metal ion binding"/>
    <property type="evidence" value="ECO:0007669"/>
    <property type="project" value="InterPro"/>
</dbReference>
<dbReference type="SUPFAM" id="SSF56059">
    <property type="entry name" value="Glutathione synthetase ATP-binding domain-like"/>
    <property type="match status" value="1"/>
</dbReference>
<dbReference type="Pfam" id="PF13549">
    <property type="entry name" value="ATP-grasp_5"/>
    <property type="match status" value="1"/>
</dbReference>
<dbReference type="Pfam" id="PF13607">
    <property type="entry name" value="Succ_CoA_lig"/>
    <property type="match status" value="1"/>
</dbReference>
<dbReference type="InterPro" id="IPR003781">
    <property type="entry name" value="CoA-bd"/>
</dbReference>
<gene>
    <name evidence="4" type="ORF">F9B16_03385</name>
</gene>
<reference evidence="4 5" key="1">
    <citation type="submission" date="2019-09" db="EMBL/GenBank/DDBJ databases">
        <title>Actinomadura physcomitrii sp. nov., a novel actinomycete isolated from moss [Physcomitrium sphaericum (Ludw) Fuernr].</title>
        <authorList>
            <person name="Liu C."/>
            <person name="Zhuang X."/>
        </authorList>
    </citation>
    <scope>NUCLEOTIDE SEQUENCE [LARGE SCALE GENOMIC DNA]</scope>
    <source>
        <strain evidence="4 5">CYP1-1B</strain>
    </source>
</reference>
<dbReference type="InterPro" id="IPR016102">
    <property type="entry name" value="Succinyl-CoA_synth-like"/>
</dbReference>
<keyword evidence="4" id="KW-0436">Ligase</keyword>
<keyword evidence="5" id="KW-1185">Reference proteome</keyword>